<dbReference type="Proteomes" id="UP000076021">
    <property type="component" value="Chromosome"/>
</dbReference>
<reference evidence="2" key="2">
    <citation type="submission" date="2016-03" db="EMBL/GenBank/DDBJ databases">
        <authorList>
            <person name="Ploux O."/>
        </authorList>
    </citation>
    <scope>NUCLEOTIDE SEQUENCE [LARGE SCALE GENOMIC DNA]</scope>
    <source>
        <strain evidence="2">PP9</strain>
    </source>
</reference>
<organism evidence="1 2">
    <name type="scientific">Rummeliibacillus stabekisii</name>
    <dbReference type="NCBI Taxonomy" id="241244"/>
    <lineage>
        <taxon>Bacteria</taxon>
        <taxon>Bacillati</taxon>
        <taxon>Bacillota</taxon>
        <taxon>Bacilli</taxon>
        <taxon>Bacillales</taxon>
        <taxon>Caryophanaceae</taxon>
        <taxon>Rummeliibacillus</taxon>
    </lineage>
</organism>
<dbReference type="OrthoDB" id="2351076at2"/>
<dbReference type="EMBL" id="CP014806">
    <property type="protein sequence ID" value="AMW98404.1"/>
    <property type="molecule type" value="Genomic_DNA"/>
</dbReference>
<dbReference type="AlphaFoldDB" id="A0A143H9J5"/>
<proteinExistence type="predicted"/>
<dbReference type="STRING" id="241244.ATY39_02540"/>
<evidence type="ECO:0008006" key="3">
    <source>
        <dbReference type="Google" id="ProtNLM"/>
    </source>
</evidence>
<reference evidence="1 2" key="1">
    <citation type="journal article" date="2016" name="Genome Announc.">
        <title>Whole-Genome Sequence of Rummeliibacillus stabekisii Strain PP9 Isolated from Antarctic Soil.</title>
        <authorList>
            <person name="da Mota F.F."/>
            <person name="Vollu R.E."/>
            <person name="Jurelevicius D."/>
            <person name="Seldin L."/>
        </authorList>
    </citation>
    <scope>NUCLEOTIDE SEQUENCE [LARGE SCALE GENOMIC DNA]</scope>
    <source>
        <strain evidence="1 2">PP9</strain>
    </source>
</reference>
<protein>
    <recommendedName>
        <fullName evidence="3">Flagellar hook-length control protein-like C-terminal domain-containing protein</fullName>
    </recommendedName>
</protein>
<dbReference type="KEGG" id="rst:ATY39_02540"/>
<gene>
    <name evidence="1" type="ORF">ATY39_02540</name>
</gene>
<name>A0A143H9J5_9BACL</name>
<accession>A0A143H9J5</accession>
<dbReference type="RefSeq" id="WP_066785372.1">
    <property type="nucleotide sequence ID" value="NZ_CP014806.1"/>
</dbReference>
<evidence type="ECO:0000313" key="1">
    <source>
        <dbReference type="EMBL" id="AMW98404.1"/>
    </source>
</evidence>
<keyword evidence="2" id="KW-1185">Reference proteome</keyword>
<evidence type="ECO:0000313" key="2">
    <source>
        <dbReference type="Proteomes" id="UP000076021"/>
    </source>
</evidence>
<sequence length="641" mass="71094">MNYPSLNSVQLGQTMVNNQQPLTLKQGQVIHGTIKQLFPNQMAEIQIGGQKLIAKLEIPLQAGNAHYFQVSGTEPDLQLKVISNPMSSAMPLTQQADQLLNALGLNQTTSLKELASFFLQNNLPLSKELFLQAEELLKNLPDNLGTKEALQIIQKLIAHKLPIQQGTFQAVLEGNMKTGFADLLKNFQQVVKTDETISMGMKNQLLNQLEQINNPLLKETGGILLGKMVEALSSEQTLPENKAAILQALKDVGVIPQTARLSNWQQEILQQPASSGATSDPINNKTEQPIELRTIVKLLQALEQQPTTQDKGQLIGQIQTAIEKNTLLTTEQKSNLIQLAQQSTSTKDIAQTKAVITQLQEQLLKAASENAIVKPFEVDDKGISAKHQLLQLLGQEDNSERLFNHLTKYTLESKSTHLRGMLQETENQLANNLNGKAIQATIKDLFKGLGLSYEAKLADASSDIRQFAEQLKPQLIGLLQNGVISDATKDLAKQVSARLDGMQYLSTELGPEQQLIMQLPLNFLGRQSEATLQWSGRKSADGKIDADFARILFYLQLHSLKETVVDMQVQSRIVTINIYNDNEGLKNLAAPLKALLKENLARHDYQLSGLIFKDQQEIAKSNSINLFQSSNAEQRRVDFKI</sequence>